<proteinExistence type="predicted"/>
<dbReference type="Pfam" id="PF20008">
    <property type="entry name" value="DUF6429"/>
    <property type="match status" value="1"/>
</dbReference>
<feature type="domain" description="DUF6429" evidence="1">
    <location>
        <begin position="7"/>
        <end position="73"/>
    </location>
</feature>
<accession>A0AAW8DVK8</accession>
<dbReference type="InterPro" id="IPR045489">
    <property type="entry name" value="DUF6429"/>
</dbReference>
<dbReference type="EMBL" id="JAUSRR010000003">
    <property type="protein sequence ID" value="MDP9923296.1"/>
    <property type="molecule type" value="Genomic_DNA"/>
</dbReference>
<sequence length="81" mass="9079">MQYDMLKVEEALLALLGVFEFENGRVWKRYDFATMDALHEKGLITKANGRQESVYLTGDGMRRAKELAAKHFGINGTAAGQ</sequence>
<gene>
    <name evidence="2" type="ORF">J2W25_002317</name>
</gene>
<evidence type="ECO:0000313" key="2">
    <source>
        <dbReference type="EMBL" id="MDP9923296.1"/>
    </source>
</evidence>
<comment type="caution">
    <text evidence="2">The sequence shown here is derived from an EMBL/GenBank/DDBJ whole genome shotgun (WGS) entry which is preliminary data.</text>
</comment>
<dbReference type="RefSeq" id="WP_307636815.1">
    <property type="nucleotide sequence ID" value="NZ_JAUSRR010000003.1"/>
</dbReference>
<name>A0AAW8DVK8_9BURK</name>
<dbReference type="Proteomes" id="UP001244295">
    <property type="component" value="Unassembled WGS sequence"/>
</dbReference>
<organism evidence="2 3">
    <name type="scientific">Variovorax boronicumulans</name>
    <dbReference type="NCBI Taxonomy" id="436515"/>
    <lineage>
        <taxon>Bacteria</taxon>
        <taxon>Pseudomonadati</taxon>
        <taxon>Pseudomonadota</taxon>
        <taxon>Betaproteobacteria</taxon>
        <taxon>Burkholderiales</taxon>
        <taxon>Comamonadaceae</taxon>
        <taxon>Variovorax</taxon>
    </lineage>
</organism>
<dbReference type="AlphaFoldDB" id="A0AAW8DVK8"/>
<evidence type="ECO:0000313" key="3">
    <source>
        <dbReference type="Proteomes" id="UP001244295"/>
    </source>
</evidence>
<protein>
    <recommendedName>
        <fullName evidence="1">DUF6429 domain-containing protein</fullName>
    </recommendedName>
</protein>
<evidence type="ECO:0000259" key="1">
    <source>
        <dbReference type="Pfam" id="PF20008"/>
    </source>
</evidence>
<reference evidence="2" key="1">
    <citation type="submission" date="2023-07" db="EMBL/GenBank/DDBJ databases">
        <title>Sorghum-associated microbial communities from plants grown in Nebraska, USA.</title>
        <authorList>
            <person name="Schachtman D."/>
        </authorList>
    </citation>
    <scope>NUCLEOTIDE SEQUENCE</scope>
    <source>
        <strain evidence="2">DS2795</strain>
    </source>
</reference>